<gene>
    <name evidence="1" type="ORF">FS320_34945</name>
</gene>
<dbReference type="RefSeq" id="WP_152716972.1">
    <property type="nucleotide sequence ID" value="NZ_VOSJ01000337.1"/>
</dbReference>
<dbReference type="AlphaFoldDB" id="A0A5N7MSY4"/>
<keyword evidence="2" id="KW-1185">Reference proteome</keyword>
<evidence type="ECO:0000313" key="1">
    <source>
        <dbReference type="EMBL" id="MPR30111.1"/>
    </source>
</evidence>
<dbReference type="NCBIfam" id="NF033519">
    <property type="entry name" value="transpos_ISAzo13"/>
    <property type="match status" value="1"/>
</dbReference>
<dbReference type="OrthoDB" id="8782691at2"/>
<name>A0A5N7MSY4_9HYPH</name>
<dbReference type="Pfam" id="PF07592">
    <property type="entry name" value="DDE_Tnp_ISAZ013"/>
    <property type="match status" value="1"/>
</dbReference>
<comment type="caution">
    <text evidence="1">The sequence shown here is derived from an EMBL/GenBank/DDBJ whole genome shotgun (WGS) entry which is preliminary data.</text>
</comment>
<organism evidence="1 2">
    <name type="scientific">Microvirga tunisiensis</name>
    <dbReference type="NCBI Taxonomy" id="2108360"/>
    <lineage>
        <taxon>Bacteria</taxon>
        <taxon>Pseudomonadati</taxon>
        <taxon>Pseudomonadota</taxon>
        <taxon>Alphaproteobacteria</taxon>
        <taxon>Hyphomicrobiales</taxon>
        <taxon>Methylobacteriaceae</taxon>
        <taxon>Microvirga</taxon>
    </lineage>
</organism>
<evidence type="ECO:0000313" key="2">
    <source>
        <dbReference type="Proteomes" id="UP000403266"/>
    </source>
</evidence>
<proteinExistence type="predicted"/>
<accession>A0A5N7MSY4</accession>
<reference evidence="1 2" key="1">
    <citation type="journal article" date="2019" name="Syst. Appl. Microbiol.">
        <title>Microvirga tunisiensis sp. nov., a root nodule symbiotic bacterium isolated from Lupinus micranthus and L. luteus grown in Northern Tunisia.</title>
        <authorList>
            <person name="Msaddak A."/>
            <person name="Rejili M."/>
            <person name="Duran D."/>
            <person name="Mars M."/>
            <person name="Palacios J.M."/>
            <person name="Ruiz-Argueso T."/>
            <person name="Rey L."/>
            <person name="Imperial J."/>
        </authorList>
    </citation>
    <scope>NUCLEOTIDE SEQUENCE [LARGE SCALE GENOMIC DNA]</scope>
    <source>
        <strain evidence="1 2">Lmie10</strain>
    </source>
</reference>
<protein>
    <submittedName>
        <fullName evidence="1">ISAzo13 family transposase</fullName>
    </submittedName>
</protein>
<sequence length="416" mass="45772">MIDIVAIKERFETLAPYLDERARRLFAATEARAAGRGGVAVVSEATGVARSTIGRGLAELRSENARLTRRVRRPGGGRKPKIETEPGLLEALEQLLQSAIRGDPEATLLWVSRSQRHLVQALAELGFTASQKLVGRLLRRLGFSLHANRKTRGGTAHPDRDAQFETINEKIKPFQQAGQPAISVDTKKKELVGDFKNGGRELRAKGDPEPVRVHDFKLPELGKVVPYGVYDIAANSGWVHVGIDHDTVVFAVESIRRWWLGLGKARYPNATQLLITADCGGSNGARVQLWKRELQIFANEAGLSITVAHHPPGTSKWNRIEYRLFAFITQNWRGKPLISHKVIIQLIGATSTSTGLDVQCRLDENDDPKAIKVSDAEMNAIYINRDGFHGEWNYTISLTLAVSDGTTGAATNLGVD</sequence>
<dbReference type="EMBL" id="VOSK01000311">
    <property type="protein sequence ID" value="MPR30111.1"/>
    <property type="molecule type" value="Genomic_DNA"/>
</dbReference>
<dbReference type="Proteomes" id="UP000403266">
    <property type="component" value="Unassembled WGS sequence"/>
</dbReference>
<dbReference type="InterPro" id="IPR011518">
    <property type="entry name" value="Transposase_36"/>
</dbReference>